<proteinExistence type="predicted"/>
<dbReference type="RefSeq" id="WP_407990853.1">
    <property type="nucleotide sequence ID" value="NZ_AP035881.2"/>
</dbReference>
<name>A0AB33K4Q4_9ACTN</name>
<reference evidence="1" key="1">
    <citation type="submission" date="2024-07" db="EMBL/GenBank/DDBJ databases">
        <title>Complete genome sequences of cellulolytic bacteria, Kitasatospora sp. CMC57 and Streptomyces sp. CMC78, isolated from Japanese agricultural soil.</title>
        <authorList>
            <person name="Hashimoto T."/>
            <person name="Ito M."/>
            <person name="Iwamoto M."/>
            <person name="Fukahori D."/>
            <person name="Shoda T."/>
            <person name="Sakoda M."/>
            <person name="Morohoshi T."/>
            <person name="Mitsuboshi M."/>
            <person name="Nishizawa T."/>
        </authorList>
    </citation>
    <scope>NUCLEOTIDE SEQUENCE</scope>
    <source>
        <strain evidence="1">CMC57</strain>
    </source>
</reference>
<sequence length="136" mass="14878">MELDARSLAEQERCLDELLGALGLAWDEPADPRVEALAARQPLYPQYHRIGHKRQLAYRTLDGERRLVLGSYDAVVRAVVADRGTDSPRWLVSVLVSAVGRRRAEADLLAAGASADALRWVRFQAAATAVAVRASS</sequence>
<accession>A0AB33K4Q4</accession>
<dbReference type="AlphaFoldDB" id="A0AB33K4Q4"/>
<gene>
    <name evidence="1" type="ORF">KCMC57_50270</name>
</gene>
<protein>
    <submittedName>
        <fullName evidence="1">Uncharacterized protein</fullName>
    </submittedName>
</protein>
<dbReference type="EMBL" id="AP035881">
    <property type="protein sequence ID" value="BFP48659.1"/>
    <property type="molecule type" value="Genomic_DNA"/>
</dbReference>
<organism evidence="1">
    <name type="scientific">Kitasatospora sp. CMC57</name>
    <dbReference type="NCBI Taxonomy" id="3231513"/>
    <lineage>
        <taxon>Bacteria</taxon>
        <taxon>Bacillati</taxon>
        <taxon>Actinomycetota</taxon>
        <taxon>Actinomycetes</taxon>
        <taxon>Kitasatosporales</taxon>
        <taxon>Streptomycetaceae</taxon>
        <taxon>Kitasatospora</taxon>
    </lineage>
</organism>
<evidence type="ECO:0000313" key="1">
    <source>
        <dbReference type="EMBL" id="BFP48659.1"/>
    </source>
</evidence>